<name>A0A9W9C4N1_9PLEO</name>
<evidence type="ECO:0000256" key="3">
    <source>
        <dbReference type="SAM" id="MobiDB-lite"/>
    </source>
</evidence>
<dbReference type="Proteomes" id="UP001140562">
    <property type="component" value="Unassembled WGS sequence"/>
</dbReference>
<evidence type="ECO:0000256" key="1">
    <source>
        <dbReference type="ARBA" id="ARBA00008858"/>
    </source>
</evidence>
<dbReference type="SUPFAM" id="SSF51695">
    <property type="entry name" value="PLC-like phosphodiesterases"/>
    <property type="match status" value="1"/>
</dbReference>
<dbReference type="GO" id="GO:0006629">
    <property type="term" value="P:lipid metabolic process"/>
    <property type="evidence" value="ECO:0007669"/>
    <property type="project" value="InterPro"/>
</dbReference>
<dbReference type="CDD" id="cd08577">
    <property type="entry name" value="PI-PLCc_GDPD_SF_unchar3"/>
    <property type="match status" value="1"/>
</dbReference>
<accession>A0A9W9C4N1</accession>
<organism evidence="4 5">
    <name type="scientific">Didymella glomerata</name>
    <dbReference type="NCBI Taxonomy" id="749621"/>
    <lineage>
        <taxon>Eukaryota</taxon>
        <taxon>Fungi</taxon>
        <taxon>Dikarya</taxon>
        <taxon>Ascomycota</taxon>
        <taxon>Pezizomycotina</taxon>
        <taxon>Dothideomycetes</taxon>
        <taxon>Pleosporomycetidae</taxon>
        <taxon>Pleosporales</taxon>
        <taxon>Pleosporineae</taxon>
        <taxon>Didymellaceae</taxon>
        <taxon>Didymella</taxon>
    </lineage>
</organism>
<proteinExistence type="inferred from homology"/>
<gene>
    <name evidence="4" type="primary">AIM6_1</name>
    <name evidence="4" type="ORF">N0V87_001156</name>
</gene>
<dbReference type="EMBL" id="JAPEUV010000007">
    <property type="protein sequence ID" value="KAJ4342172.1"/>
    <property type="molecule type" value="Genomic_DNA"/>
</dbReference>
<evidence type="ECO:0000313" key="4">
    <source>
        <dbReference type="EMBL" id="KAJ4342172.1"/>
    </source>
</evidence>
<comment type="similarity">
    <text evidence="1">Belongs to the AIM6 family.</text>
</comment>
<sequence length="367" mass="41165">MTQLNTSWSSVKTMRQPPIQDGTAVVRRDSGVVALSAGLPGQAHVYISLVSALLRRLTPPPGHSGLQRIVEDWKEPDEDGPYKFEWRDDFSRDIVPKACHSHNDYWRRVPLYAALAAGCTSVEADIWLTPSDSLLVSHSWLTTTRHRTLRSLYLDPLTSMLSARNVTPASTSRKETGLFDADPNTSVILLIDFKSDGHSTWPALLSQLQPLRDRDWLTYHNGTALHRGALTVVGTGNAPFDLVQQNATNRFVFFDAPLLEVADEQYDTTNSYYASVQMKSAVGRLWFGGLSAEQEDRLEQQIRVAEQKGLKSRYWGEPGWPISLRDRVWRKLMELGVGMLNVDDLVSATRWNWDLCVVAGLVLCGND</sequence>
<protein>
    <recommendedName>
        <fullName evidence="2">Altered inheritance of mitochondria protein 6</fullName>
    </recommendedName>
</protein>
<evidence type="ECO:0000256" key="2">
    <source>
        <dbReference type="ARBA" id="ARBA00014286"/>
    </source>
</evidence>
<dbReference type="PANTHER" id="PTHR31571:SF1">
    <property type="entry name" value="ALTERED INHERITANCE OF MITOCHONDRIA PROTEIN 6"/>
    <property type="match status" value="1"/>
</dbReference>
<feature type="compositionally biased region" description="Polar residues" evidence="3">
    <location>
        <begin position="1"/>
        <end position="13"/>
    </location>
</feature>
<reference evidence="4" key="1">
    <citation type="submission" date="2022-10" db="EMBL/GenBank/DDBJ databases">
        <title>Tapping the CABI collections for fungal endophytes: first genome assemblies for Collariella, Neodidymelliopsis, Ascochyta clinopodiicola, Didymella pomorum, Didymosphaeria variabile, Neocosmospora piperis and Neocucurbitaria cava.</title>
        <authorList>
            <person name="Hill R."/>
        </authorList>
    </citation>
    <scope>NUCLEOTIDE SEQUENCE</scope>
    <source>
        <strain evidence="4">IMI 360193</strain>
    </source>
</reference>
<dbReference type="InterPro" id="IPR039559">
    <property type="entry name" value="AIM6_PI-PLC-like_dom"/>
</dbReference>
<dbReference type="InterPro" id="IPR017946">
    <property type="entry name" value="PLC-like_Pdiesterase_TIM-brl"/>
</dbReference>
<dbReference type="PANTHER" id="PTHR31571">
    <property type="entry name" value="ALTERED INHERITANCE OF MITOCHONDRIA PROTEIN 6"/>
    <property type="match status" value="1"/>
</dbReference>
<feature type="region of interest" description="Disordered" evidence="3">
    <location>
        <begin position="1"/>
        <end position="21"/>
    </location>
</feature>
<evidence type="ECO:0000313" key="5">
    <source>
        <dbReference type="Proteomes" id="UP001140562"/>
    </source>
</evidence>
<keyword evidence="5" id="KW-1185">Reference proteome</keyword>
<dbReference type="OrthoDB" id="4153866at2759"/>
<dbReference type="GO" id="GO:0008081">
    <property type="term" value="F:phosphoric diester hydrolase activity"/>
    <property type="evidence" value="ECO:0007669"/>
    <property type="project" value="InterPro"/>
</dbReference>
<dbReference type="AlphaFoldDB" id="A0A9W9C4N1"/>
<dbReference type="Gene3D" id="3.20.20.190">
    <property type="entry name" value="Phosphatidylinositol (PI) phosphodiesterase"/>
    <property type="match status" value="1"/>
</dbReference>
<comment type="caution">
    <text evidence="4">The sequence shown here is derived from an EMBL/GenBank/DDBJ whole genome shotgun (WGS) entry which is preliminary data.</text>
</comment>
<dbReference type="InterPro" id="IPR051236">
    <property type="entry name" value="HAT_RTT109-like"/>
</dbReference>
<dbReference type="PROSITE" id="PS50007">
    <property type="entry name" value="PIPLC_X_DOMAIN"/>
    <property type="match status" value="1"/>
</dbReference>